<feature type="transmembrane region" description="Helical" evidence="7">
    <location>
        <begin position="49"/>
        <end position="73"/>
    </location>
</feature>
<dbReference type="Pfam" id="PF04103">
    <property type="entry name" value="CD20"/>
    <property type="match status" value="2"/>
</dbReference>
<dbReference type="GO" id="GO:0007166">
    <property type="term" value="P:cell surface receptor signaling pathway"/>
    <property type="evidence" value="ECO:0007669"/>
    <property type="project" value="TreeGrafter"/>
</dbReference>
<evidence type="ECO:0000256" key="2">
    <source>
        <dbReference type="ARBA" id="ARBA00009565"/>
    </source>
</evidence>
<keyword evidence="5 7" id="KW-0472">Membrane</keyword>
<evidence type="ECO:0000256" key="3">
    <source>
        <dbReference type="ARBA" id="ARBA00022692"/>
    </source>
</evidence>
<sequence>MDSKATNSPVFLVFPPEVADPEYQSTELRGRTYEYRNSFQKLFTTKMKILGATQIILGILNFSFGIVFVFTLVKPYPRFPFILISGYPFWGSALFILSGAFLIALKRKTTETMIRANCIVNFLSILGALVGIILLSFGLLLDGNYLCGYSQDPGPSQAVTVLFMAIQIMNGLFHIALGGLLMIPTGVHAPVCVAVWYPLWGGAMFIFSKWKAKLINKSVHLFQIRVKVILNSLTLFAAISGIILLIMDILNIKLSHFLKMERLNLLKTPVPYINIYDCEPAVPSEENSPSTQYCYHIQSVFLGILSVLLIFAFFQKLVAAGIVENEWKRLCSRPKANVVLLSAEEKKEQTIEIKEEMVELTEVSSQPNNVEDIEIIPVQEEEEEMEVNFPEPPQDQESSPVENDSSP</sequence>
<dbReference type="InterPro" id="IPR007237">
    <property type="entry name" value="CD20-like"/>
</dbReference>
<evidence type="ECO:0000313" key="8">
    <source>
        <dbReference type="EMBL" id="KFO29477.1"/>
    </source>
</evidence>
<proteinExistence type="inferred from homology"/>
<dbReference type="STRING" id="885580.ENSFDAP00000010591"/>
<evidence type="ECO:0000256" key="5">
    <source>
        <dbReference type="ARBA" id="ARBA00023136"/>
    </source>
</evidence>
<dbReference type="InterPro" id="IPR030417">
    <property type="entry name" value="MS4A"/>
</dbReference>
<dbReference type="EMBL" id="KN122588">
    <property type="protein sequence ID" value="KFO29477.1"/>
    <property type="molecule type" value="Genomic_DNA"/>
</dbReference>
<protein>
    <submittedName>
        <fullName evidence="8">B-lymphocyte antigen CD20</fullName>
    </submittedName>
</protein>
<evidence type="ECO:0000256" key="4">
    <source>
        <dbReference type="ARBA" id="ARBA00022989"/>
    </source>
</evidence>
<dbReference type="PANTHER" id="PTHR23320">
    <property type="entry name" value="MEMBRANE-SPANNING 4-DOMAINS SUBFAMILY A MS4A -RELATED"/>
    <property type="match status" value="1"/>
</dbReference>
<evidence type="ECO:0000256" key="1">
    <source>
        <dbReference type="ARBA" id="ARBA00004141"/>
    </source>
</evidence>
<feature type="transmembrane region" description="Helical" evidence="7">
    <location>
        <begin position="79"/>
        <end position="105"/>
    </location>
</feature>
<feature type="region of interest" description="Disordered" evidence="6">
    <location>
        <begin position="379"/>
        <end position="407"/>
    </location>
</feature>
<keyword evidence="3 7" id="KW-0812">Transmembrane</keyword>
<evidence type="ECO:0000256" key="6">
    <source>
        <dbReference type="SAM" id="MobiDB-lite"/>
    </source>
</evidence>
<reference evidence="8 9" key="1">
    <citation type="submission" date="2013-11" db="EMBL/GenBank/DDBJ databases">
        <title>The Damaraland mole rat (Fukomys damarensis) genome and evolution of African mole rats.</title>
        <authorList>
            <person name="Gladyshev V.N."/>
            <person name="Fang X."/>
        </authorList>
    </citation>
    <scope>NUCLEOTIDE SEQUENCE [LARGE SCALE GENOMIC DNA]</scope>
    <source>
        <tissue evidence="8">Liver</tissue>
    </source>
</reference>
<feature type="transmembrane region" description="Helical" evidence="7">
    <location>
        <begin position="300"/>
        <end position="323"/>
    </location>
</feature>
<dbReference type="Proteomes" id="UP000028990">
    <property type="component" value="Unassembled WGS sequence"/>
</dbReference>
<name>A0A091DEG8_FUKDA</name>
<feature type="transmembrane region" description="Helical" evidence="7">
    <location>
        <begin position="190"/>
        <end position="208"/>
    </location>
</feature>
<evidence type="ECO:0000313" key="9">
    <source>
        <dbReference type="Proteomes" id="UP000028990"/>
    </source>
</evidence>
<evidence type="ECO:0000256" key="7">
    <source>
        <dbReference type="SAM" id="Phobius"/>
    </source>
</evidence>
<comment type="subcellular location">
    <subcellularLocation>
        <location evidence="1">Membrane</location>
        <topology evidence="1">Multi-pass membrane protein</topology>
    </subcellularLocation>
</comment>
<dbReference type="AlphaFoldDB" id="A0A091DEG8"/>
<feature type="compositionally biased region" description="Polar residues" evidence="6">
    <location>
        <begin position="395"/>
        <end position="407"/>
    </location>
</feature>
<comment type="similarity">
    <text evidence="2">Belongs to the MS4A family.</text>
</comment>
<feature type="transmembrane region" description="Helical" evidence="7">
    <location>
        <begin position="228"/>
        <end position="250"/>
    </location>
</feature>
<dbReference type="eggNOG" id="ENOG502RR0Z">
    <property type="taxonomic scope" value="Eukaryota"/>
</dbReference>
<accession>A0A091DEG8</accession>
<gene>
    <name evidence="8" type="ORF">H920_09084</name>
</gene>
<keyword evidence="4 7" id="KW-1133">Transmembrane helix</keyword>
<dbReference type="PANTHER" id="PTHR23320:SF54">
    <property type="entry name" value="MEMBRANE-SPANNING 4-DOMAINS SUBFAMILY A MEMBER 5"/>
    <property type="match status" value="1"/>
</dbReference>
<organism evidence="8 9">
    <name type="scientific">Fukomys damarensis</name>
    <name type="common">Damaraland mole rat</name>
    <name type="synonym">Cryptomys damarensis</name>
    <dbReference type="NCBI Taxonomy" id="885580"/>
    <lineage>
        <taxon>Eukaryota</taxon>
        <taxon>Metazoa</taxon>
        <taxon>Chordata</taxon>
        <taxon>Craniata</taxon>
        <taxon>Vertebrata</taxon>
        <taxon>Euteleostomi</taxon>
        <taxon>Mammalia</taxon>
        <taxon>Eutheria</taxon>
        <taxon>Euarchontoglires</taxon>
        <taxon>Glires</taxon>
        <taxon>Rodentia</taxon>
        <taxon>Hystricomorpha</taxon>
        <taxon>Bathyergidae</taxon>
        <taxon>Fukomys</taxon>
    </lineage>
</organism>
<feature type="transmembrane region" description="Helical" evidence="7">
    <location>
        <begin position="117"/>
        <end position="141"/>
    </location>
</feature>
<keyword evidence="9" id="KW-1185">Reference proteome</keyword>
<dbReference type="GO" id="GO:0005886">
    <property type="term" value="C:plasma membrane"/>
    <property type="evidence" value="ECO:0007669"/>
    <property type="project" value="TreeGrafter"/>
</dbReference>